<proteinExistence type="predicted"/>
<dbReference type="Proteomes" id="UP000242715">
    <property type="component" value="Unassembled WGS sequence"/>
</dbReference>
<organism evidence="2 3">
    <name type="scientific">Trifolium subterraneum</name>
    <name type="common">Subterranean clover</name>
    <dbReference type="NCBI Taxonomy" id="3900"/>
    <lineage>
        <taxon>Eukaryota</taxon>
        <taxon>Viridiplantae</taxon>
        <taxon>Streptophyta</taxon>
        <taxon>Embryophyta</taxon>
        <taxon>Tracheophyta</taxon>
        <taxon>Spermatophyta</taxon>
        <taxon>Magnoliopsida</taxon>
        <taxon>eudicotyledons</taxon>
        <taxon>Gunneridae</taxon>
        <taxon>Pentapetalae</taxon>
        <taxon>rosids</taxon>
        <taxon>fabids</taxon>
        <taxon>Fabales</taxon>
        <taxon>Fabaceae</taxon>
        <taxon>Papilionoideae</taxon>
        <taxon>50 kb inversion clade</taxon>
        <taxon>NPAAA clade</taxon>
        <taxon>Hologalegina</taxon>
        <taxon>IRL clade</taxon>
        <taxon>Trifolieae</taxon>
        <taxon>Trifolium</taxon>
    </lineage>
</organism>
<keyword evidence="3" id="KW-1185">Reference proteome</keyword>
<protein>
    <submittedName>
        <fullName evidence="2">Uncharacterized protein</fullName>
    </submittedName>
</protein>
<gene>
    <name evidence="2" type="ORF">TSUD_148320</name>
</gene>
<evidence type="ECO:0000256" key="1">
    <source>
        <dbReference type="SAM" id="MobiDB-lite"/>
    </source>
</evidence>
<accession>A0A2Z6MJD1</accession>
<evidence type="ECO:0000313" key="3">
    <source>
        <dbReference type="Proteomes" id="UP000242715"/>
    </source>
</evidence>
<name>A0A2Z6MJD1_TRISU</name>
<dbReference type="EMBL" id="DF973411">
    <property type="protein sequence ID" value="GAU29923.1"/>
    <property type="molecule type" value="Genomic_DNA"/>
</dbReference>
<feature type="region of interest" description="Disordered" evidence="1">
    <location>
        <begin position="116"/>
        <end position="137"/>
    </location>
</feature>
<dbReference type="AlphaFoldDB" id="A0A2Z6MJD1"/>
<sequence>MASPYFSLNHNLIYVDAIVVHAENKTQDNFIIDVESDNESNEKQSTMIVDVETENEIYNKQNHDFVGVKSLHADKQLQNPIFIDVEDSHGNEQGNPSVVHQANDENQNMVVFDVESDSGDNQEQNRDFSGVGDQREVSQEHNPNYIDVEAMHVTGQQQTNNFIDLDSRGEADEEQGTFASTIFALMHTYHMEFDDQSPVGKLPGCFGRELGDVLESSRLTTRGGTEINYPVYNPPIRHLVARIERTDTFGSSVMSTSFNVPITRKKTFVRGIYKNMDFYDIYTETLTLPWEGFGQFVLEFDNTDVDLIDCSGDRYPCKLDFGGGPDGKFACRINQGWVDLRRIHKLAPGDKVRFSVTEPHHNCEVYVSFFPAIVKT</sequence>
<evidence type="ECO:0000313" key="2">
    <source>
        <dbReference type="EMBL" id="GAU29923.1"/>
    </source>
</evidence>
<reference evidence="3" key="1">
    <citation type="journal article" date="2017" name="Front. Plant Sci.">
        <title>Climate Clever Clovers: New Paradigm to Reduce the Environmental Footprint of Ruminants by Breeding Low Methanogenic Forages Utilizing Haplotype Variation.</title>
        <authorList>
            <person name="Kaur P."/>
            <person name="Appels R."/>
            <person name="Bayer P.E."/>
            <person name="Keeble-Gagnere G."/>
            <person name="Wang J."/>
            <person name="Hirakawa H."/>
            <person name="Shirasawa K."/>
            <person name="Vercoe P."/>
            <person name="Stefanova K."/>
            <person name="Durmic Z."/>
            <person name="Nichols P."/>
            <person name="Revell C."/>
            <person name="Isobe S.N."/>
            <person name="Edwards D."/>
            <person name="Erskine W."/>
        </authorList>
    </citation>
    <scope>NUCLEOTIDE SEQUENCE [LARGE SCALE GENOMIC DNA]</scope>
    <source>
        <strain evidence="3">cv. Daliak</strain>
    </source>
</reference>